<reference evidence="5 6" key="2">
    <citation type="journal article" date="2011" name="Stand. Genomic Sci.">
        <title>Complete genome sequence of Leadbetterella byssophila type strain (4M15).</title>
        <authorList>
            <person name="Abt B."/>
            <person name="Teshima H."/>
            <person name="Lucas S."/>
            <person name="Lapidus A."/>
            <person name="Del Rio T.G."/>
            <person name="Nolan M."/>
            <person name="Tice H."/>
            <person name="Cheng J.F."/>
            <person name="Pitluck S."/>
            <person name="Liolios K."/>
            <person name="Pagani I."/>
            <person name="Ivanova N."/>
            <person name="Mavromatis K."/>
            <person name="Pati A."/>
            <person name="Tapia R."/>
            <person name="Han C."/>
            <person name="Goodwin L."/>
            <person name="Chen A."/>
            <person name="Palaniappan K."/>
            <person name="Land M."/>
            <person name="Hauser L."/>
            <person name="Chang Y.J."/>
            <person name="Jeffries C.D."/>
            <person name="Rohde M."/>
            <person name="Goker M."/>
            <person name="Tindall B.J."/>
            <person name="Detter J.C."/>
            <person name="Woyke T."/>
            <person name="Bristow J."/>
            <person name="Eisen J.A."/>
            <person name="Markowitz V."/>
            <person name="Hugenholtz P."/>
            <person name="Klenk H.P."/>
            <person name="Kyrpides N.C."/>
        </authorList>
    </citation>
    <scope>NUCLEOTIDE SEQUENCE [LARGE SCALE GENOMIC DNA]</scope>
    <source>
        <strain evidence="6">DSM 17132 / JCM 16389 / KACC 11308 / NBRC 106382 / 4M15</strain>
    </source>
</reference>
<dbReference type="PROSITE" id="PS50935">
    <property type="entry name" value="SSB"/>
    <property type="match status" value="1"/>
</dbReference>
<evidence type="ECO:0000256" key="2">
    <source>
        <dbReference type="HAMAP-Rule" id="MF_00984"/>
    </source>
</evidence>
<comment type="subunit">
    <text evidence="2">Homotetramer.</text>
</comment>
<dbReference type="InterPro" id="IPR012340">
    <property type="entry name" value="NA-bd_OB-fold"/>
</dbReference>
<dbReference type="Proteomes" id="UP000007435">
    <property type="component" value="Chromosome"/>
</dbReference>
<dbReference type="CDD" id="cd04496">
    <property type="entry name" value="SSB_OBF"/>
    <property type="match status" value="1"/>
</dbReference>
<gene>
    <name evidence="5" type="ordered locus">Lbys_3147</name>
</gene>
<dbReference type="GO" id="GO:0006260">
    <property type="term" value="P:DNA replication"/>
    <property type="evidence" value="ECO:0007669"/>
    <property type="project" value="InterPro"/>
</dbReference>
<keyword evidence="6" id="KW-1185">Reference proteome</keyword>
<dbReference type="PIRSF" id="PIRSF002070">
    <property type="entry name" value="SSB"/>
    <property type="match status" value="1"/>
</dbReference>
<dbReference type="GO" id="GO:0003697">
    <property type="term" value="F:single-stranded DNA binding"/>
    <property type="evidence" value="ECO:0007669"/>
    <property type="project" value="UniProtKB-UniRule"/>
</dbReference>
<dbReference type="HOGENOM" id="CLU_078758_2_3_10"/>
<keyword evidence="1 2" id="KW-0238">DNA-binding</keyword>
<name>E4RV70_LEAB4</name>
<proteinExistence type="inferred from homology"/>
<evidence type="ECO:0000256" key="1">
    <source>
        <dbReference type="ARBA" id="ARBA00023125"/>
    </source>
</evidence>
<dbReference type="PANTHER" id="PTHR10302">
    <property type="entry name" value="SINGLE-STRANDED DNA-BINDING PROTEIN"/>
    <property type="match status" value="1"/>
</dbReference>
<dbReference type="AlphaFoldDB" id="E4RV70"/>
<dbReference type="STRING" id="649349.Lbys_3147"/>
<evidence type="ECO:0000256" key="3">
    <source>
        <dbReference type="PIRNR" id="PIRNR002070"/>
    </source>
</evidence>
<reference key="1">
    <citation type="submission" date="2010-11" db="EMBL/GenBank/DDBJ databases">
        <title>The complete genome of Leadbetterella byssophila DSM 17132.</title>
        <authorList>
            <consortium name="US DOE Joint Genome Institute (JGI-PGF)"/>
            <person name="Lucas S."/>
            <person name="Copeland A."/>
            <person name="Lapidus A."/>
            <person name="Glavina del Rio T."/>
            <person name="Dalin E."/>
            <person name="Tice H."/>
            <person name="Bruce D."/>
            <person name="Goodwin L."/>
            <person name="Pitluck S."/>
            <person name="Kyrpides N."/>
            <person name="Mavromatis K."/>
            <person name="Ivanova N."/>
            <person name="Teshima H."/>
            <person name="Brettin T."/>
            <person name="Detter J.C."/>
            <person name="Han C."/>
            <person name="Tapia R."/>
            <person name="Land M."/>
            <person name="Hauser L."/>
            <person name="Markowitz V."/>
            <person name="Cheng J.-F."/>
            <person name="Hugenholtz P."/>
            <person name="Woyke T."/>
            <person name="Wu D."/>
            <person name="Tindall B."/>
            <person name="Pomrenke H.G."/>
            <person name="Brambilla E."/>
            <person name="Klenk H.-P."/>
            <person name="Eisen J.A."/>
        </authorList>
    </citation>
    <scope>NUCLEOTIDE SEQUENCE [LARGE SCALE GENOMIC DNA]</scope>
    <source>
        <strain>DSM 17132</strain>
    </source>
</reference>
<dbReference type="RefSeq" id="WP_013409835.1">
    <property type="nucleotide sequence ID" value="NC_014655.1"/>
</dbReference>
<dbReference type="InterPro" id="IPR011344">
    <property type="entry name" value="ssDNA-bd"/>
</dbReference>
<accession>E4RV70</accession>
<dbReference type="GO" id="GO:0009295">
    <property type="term" value="C:nucleoid"/>
    <property type="evidence" value="ECO:0007669"/>
    <property type="project" value="TreeGrafter"/>
</dbReference>
<dbReference type="EMBL" id="CP002305">
    <property type="protein sequence ID" value="ADQ18808.1"/>
    <property type="molecule type" value="Genomic_DNA"/>
</dbReference>
<dbReference type="eggNOG" id="COG0629">
    <property type="taxonomic scope" value="Bacteria"/>
</dbReference>
<dbReference type="InterPro" id="IPR000424">
    <property type="entry name" value="Primosome_PriB/ssb"/>
</dbReference>
<feature type="region of interest" description="Disordered" evidence="4">
    <location>
        <begin position="106"/>
        <end position="127"/>
    </location>
</feature>
<dbReference type="PANTHER" id="PTHR10302:SF0">
    <property type="entry name" value="SINGLE-STRANDED DNA-BINDING PROTEIN, MITOCHONDRIAL"/>
    <property type="match status" value="1"/>
</dbReference>
<evidence type="ECO:0000313" key="6">
    <source>
        <dbReference type="Proteomes" id="UP000007435"/>
    </source>
</evidence>
<dbReference type="HAMAP" id="MF_00984">
    <property type="entry name" value="SSB"/>
    <property type="match status" value="1"/>
</dbReference>
<protein>
    <recommendedName>
        <fullName evidence="2 3">Single-stranded DNA-binding protein</fullName>
        <shortName evidence="2">SSB</shortName>
    </recommendedName>
</protein>
<evidence type="ECO:0000313" key="5">
    <source>
        <dbReference type="EMBL" id="ADQ18808.1"/>
    </source>
</evidence>
<dbReference type="KEGG" id="lby:Lbys_3147"/>
<dbReference type="NCBIfam" id="TIGR00621">
    <property type="entry name" value="ssb"/>
    <property type="match status" value="1"/>
</dbReference>
<evidence type="ECO:0000256" key="4">
    <source>
        <dbReference type="SAM" id="MobiDB-lite"/>
    </source>
</evidence>
<comment type="caution">
    <text evidence="2">Lacks conserved residue(s) required for the propagation of feature annotation.</text>
</comment>
<dbReference type="SUPFAM" id="SSF50249">
    <property type="entry name" value="Nucleic acid-binding proteins"/>
    <property type="match status" value="1"/>
</dbReference>
<feature type="compositionally biased region" description="Basic and acidic residues" evidence="4">
    <location>
        <begin position="111"/>
        <end position="127"/>
    </location>
</feature>
<sequence length="127" mass="14291">MAAVNKVLLIGNLGADPEVKTLPSGDKVATIRMATTETYKNKNGEKVEDTEWHRVEFWGGLAGIVEQYVKKGDSIYVEGRIRTEKYTDSQNVERYSTKIRASQMQMLGRSPKTEENIAAVEDDHLPF</sequence>
<dbReference type="Pfam" id="PF00436">
    <property type="entry name" value="SSB"/>
    <property type="match status" value="1"/>
</dbReference>
<dbReference type="Gene3D" id="2.40.50.140">
    <property type="entry name" value="Nucleic acid-binding proteins"/>
    <property type="match status" value="1"/>
</dbReference>
<dbReference type="OrthoDB" id="9809878at2"/>
<organism evidence="5 6">
    <name type="scientific">Leadbetterella byssophila (strain DSM 17132 / JCM 16389 / KACC 11308 / NBRC 106382 / 4M15)</name>
    <dbReference type="NCBI Taxonomy" id="649349"/>
    <lineage>
        <taxon>Bacteria</taxon>
        <taxon>Pseudomonadati</taxon>
        <taxon>Bacteroidota</taxon>
        <taxon>Cytophagia</taxon>
        <taxon>Cytophagales</taxon>
        <taxon>Leadbetterellaceae</taxon>
        <taxon>Leadbetterella</taxon>
    </lineage>
</organism>